<protein>
    <submittedName>
        <fullName evidence="1">Uncharacterized protein</fullName>
    </submittedName>
</protein>
<dbReference type="Proteomes" id="UP001190700">
    <property type="component" value="Unassembled WGS sequence"/>
</dbReference>
<accession>A0AAE0EUY9</accession>
<comment type="caution">
    <text evidence="1">The sequence shown here is derived from an EMBL/GenBank/DDBJ whole genome shotgun (WGS) entry which is preliminary data.</text>
</comment>
<organism evidence="1 2">
    <name type="scientific">Cymbomonas tetramitiformis</name>
    <dbReference type="NCBI Taxonomy" id="36881"/>
    <lineage>
        <taxon>Eukaryota</taxon>
        <taxon>Viridiplantae</taxon>
        <taxon>Chlorophyta</taxon>
        <taxon>Pyramimonadophyceae</taxon>
        <taxon>Pyramimonadales</taxon>
        <taxon>Pyramimonadaceae</taxon>
        <taxon>Cymbomonas</taxon>
    </lineage>
</organism>
<proteinExistence type="predicted"/>
<dbReference type="EMBL" id="LGRX02033450">
    <property type="protein sequence ID" value="KAK3241194.1"/>
    <property type="molecule type" value="Genomic_DNA"/>
</dbReference>
<dbReference type="AlphaFoldDB" id="A0AAE0EUY9"/>
<reference evidence="1 2" key="1">
    <citation type="journal article" date="2015" name="Genome Biol. Evol.">
        <title>Comparative Genomics of a Bacterivorous Green Alga Reveals Evolutionary Causalities and Consequences of Phago-Mixotrophic Mode of Nutrition.</title>
        <authorList>
            <person name="Burns J.A."/>
            <person name="Paasch A."/>
            <person name="Narechania A."/>
            <person name="Kim E."/>
        </authorList>
    </citation>
    <scope>NUCLEOTIDE SEQUENCE [LARGE SCALE GENOMIC DNA]</scope>
    <source>
        <strain evidence="1 2">PLY_AMNH</strain>
    </source>
</reference>
<evidence type="ECO:0000313" key="1">
    <source>
        <dbReference type="EMBL" id="KAK3241194.1"/>
    </source>
</evidence>
<keyword evidence="2" id="KW-1185">Reference proteome</keyword>
<evidence type="ECO:0000313" key="2">
    <source>
        <dbReference type="Proteomes" id="UP001190700"/>
    </source>
</evidence>
<name>A0AAE0EUY9_9CHLO</name>
<sequence length="220" mass="24874">MPPKTSKRQRTEEPDWLAWAVDTEKKESAEDHYKPDQHGAMCKHGNAADLKEFVREGPWCSEWWIWRRIGGVVSYFKSREDSLRTELSLELSKLHKTVSDLGLQVQAAGGKAAFSPPPAAAAARADSPPPPVHIHMTPPQFGNTAGSVIAVEDREKTKIDVDAEALRSAYLLEPGRLTEQDVRYMLYFRDLLENKFVVIDKNKICIEYPREPAAIPDMFE</sequence>
<gene>
    <name evidence="1" type="ORF">CYMTET_49020</name>
</gene>